<reference evidence="2 3" key="1">
    <citation type="submission" date="2024-06" db="EMBL/GenBank/DDBJ databases">
        <authorList>
            <person name="Li F."/>
        </authorList>
    </citation>
    <scope>NUCLEOTIDE SEQUENCE [LARGE SCALE GENOMIC DNA]</scope>
    <source>
        <strain evidence="2 3">GXAS 311</strain>
    </source>
</reference>
<proteinExistence type="predicted"/>
<organism evidence="2 3">
    <name type="scientific">Aliikangiella maris</name>
    <dbReference type="NCBI Taxonomy" id="3162458"/>
    <lineage>
        <taxon>Bacteria</taxon>
        <taxon>Pseudomonadati</taxon>
        <taxon>Pseudomonadota</taxon>
        <taxon>Gammaproteobacteria</taxon>
        <taxon>Oceanospirillales</taxon>
        <taxon>Pleioneaceae</taxon>
        <taxon>Aliikangiella</taxon>
    </lineage>
</organism>
<comment type="caution">
    <text evidence="2">The sequence shown here is derived from an EMBL/GenBank/DDBJ whole genome shotgun (WGS) entry which is preliminary data.</text>
</comment>
<gene>
    <name evidence="2" type="ORF">ABVT43_12660</name>
</gene>
<dbReference type="EMBL" id="JBEVCJ010000015">
    <property type="protein sequence ID" value="MET1255984.1"/>
    <property type="molecule type" value="Genomic_DNA"/>
</dbReference>
<evidence type="ECO:0000313" key="3">
    <source>
        <dbReference type="Proteomes" id="UP001548189"/>
    </source>
</evidence>
<name>A0ABV2BVL0_9GAMM</name>
<protein>
    <submittedName>
        <fullName evidence="2">DUF1302 domain-containing protein</fullName>
    </submittedName>
</protein>
<keyword evidence="3" id="KW-1185">Reference proteome</keyword>
<dbReference type="Proteomes" id="UP001548189">
    <property type="component" value="Unassembled WGS sequence"/>
</dbReference>
<feature type="signal peptide" evidence="1">
    <location>
        <begin position="1"/>
        <end position="34"/>
    </location>
</feature>
<evidence type="ECO:0000313" key="2">
    <source>
        <dbReference type="EMBL" id="MET1255984.1"/>
    </source>
</evidence>
<feature type="chain" id="PRO_5046082427" evidence="1">
    <location>
        <begin position="35"/>
        <end position="612"/>
    </location>
</feature>
<sequence>MKKQLTLSLPKSTKLAASTLAVGMALCSSSMVNAIELSTRNWQGSWDTTISLGTSWRVEERDDKRIGHTNLLNLKAGEIPVLPGSNIELTGAWSNNNDDGNLNFDKGDIVSNAIKITTEVGMEHTSGFGFFIRGTGFYDFELNDDPEKRVKPISKRALDYQGEDYRLLDAYIYDTWDLGERTLQARLGKQVVSWGESTFIQHGLSEINAVDITKLRVPGAEIKEALIPVNTLWASLGLTDTINMEAYVQFEWEHFRTDEPGTYFSTRDFTGETGTDIHLGFSQSGEGTIGTVARRTADRDASDSGQYGIKLSWLAEDWNYTEFGFYFVNYHNKRPLITGRAHDGIEVTGFFEYLEDIQMFGFSFNTSTESGFSIAGELTYRVDEPLQIDDVELLYATLEPIGAIPSGTSQIPGGAALGEEISAYRLFDTVQYQATFTKFMGPTWGAEQWVLLAEVGANKILDMPSQDELRFNAPGTVRSGNVARAGRGLGFLSPGSPCRAGGYEVECEGVETNPFADDFSWGVRVVSKWDYADVFSGWNVSPRVVYQHDISGTTPGPISNFVEDRKGVTVGVGFDKQAVWKADIGYTAFFGAGTANLMGDKDFIAANISYSF</sequence>
<accession>A0ABV2BVL0</accession>
<keyword evidence="1" id="KW-0732">Signal</keyword>
<dbReference type="RefSeq" id="WP_353896569.1">
    <property type="nucleotide sequence ID" value="NZ_JBEVCJ010000015.1"/>
</dbReference>
<evidence type="ECO:0000256" key="1">
    <source>
        <dbReference type="SAM" id="SignalP"/>
    </source>
</evidence>
<dbReference type="Pfam" id="PF06980">
    <property type="entry name" value="DUF1302"/>
    <property type="match status" value="1"/>
</dbReference>
<dbReference type="InterPro" id="IPR010727">
    <property type="entry name" value="DUF1302"/>
</dbReference>